<dbReference type="EMBL" id="AZHX01002111">
    <property type="protein sequence ID" value="ETW97027.1"/>
    <property type="molecule type" value="Genomic_DNA"/>
</dbReference>
<sequence length="90" mass="10438">MANADQISRIYDALIDAALAQNWSQCNTLREELRRVAPERVNRPYTPDCSRPGRSGEAPSHQPATEPHRFMYSSVWGEDRCIYCHCERER</sequence>
<evidence type="ECO:0000256" key="1">
    <source>
        <dbReference type="SAM" id="MobiDB-lite"/>
    </source>
</evidence>
<protein>
    <submittedName>
        <fullName evidence="2">Uncharacterized protein</fullName>
    </submittedName>
</protein>
<evidence type="ECO:0000313" key="2">
    <source>
        <dbReference type="EMBL" id="ETW97027.1"/>
    </source>
</evidence>
<organism evidence="2 3">
    <name type="scientific">Candidatus Entotheonella gemina</name>
    <dbReference type="NCBI Taxonomy" id="1429439"/>
    <lineage>
        <taxon>Bacteria</taxon>
        <taxon>Pseudomonadati</taxon>
        <taxon>Nitrospinota/Tectimicrobiota group</taxon>
        <taxon>Candidatus Tectimicrobiota</taxon>
        <taxon>Candidatus Entotheonellia</taxon>
        <taxon>Candidatus Entotheonellales</taxon>
        <taxon>Candidatus Entotheonellaceae</taxon>
        <taxon>Candidatus Entotheonella</taxon>
    </lineage>
</organism>
<feature type="region of interest" description="Disordered" evidence="1">
    <location>
        <begin position="42"/>
        <end position="66"/>
    </location>
</feature>
<name>W4LG98_9BACT</name>
<proteinExistence type="predicted"/>
<reference evidence="2 3" key="1">
    <citation type="journal article" date="2014" name="Nature">
        <title>An environmental bacterial taxon with a large and distinct metabolic repertoire.</title>
        <authorList>
            <person name="Wilson M.C."/>
            <person name="Mori T."/>
            <person name="Ruckert C."/>
            <person name="Uria A.R."/>
            <person name="Helf M.J."/>
            <person name="Takada K."/>
            <person name="Gernert C."/>
            <person name="Steffens U.A."/>
            <person name="Heycke N."/>
            <person name="Schmitt S."/>
            <person name="Rinke C."/>
            <person name="Helfrich E.J."/>
            <person name="Brachmann A.O."/>
            <person name="Gurgui C."/>
            <person name="Wakimoto T."/>
            <person name="Kracht M."/>
            <person name="Crusemann M."/>
            <person name="Hentschel U."/>
            <person name="Abe I."/>
            <person name="Matsunaga S."/>
            <person name="Kalinowski J."/>
            <person name="Takeyama H."/>
            <person name="Piel J."/>
        </authorList>
    </citation>
    <scope>NUCLEOTIDE SEQUENCE [LARGE SCALE GENOMIC DNA]</scope>
    <source>
        <strain evidence="3">TSY2</strain>
    </source>
</reference>
<accession>W4LG98</accession>
<keyword evidence="3" id="KW-1185">Reference proteome</keyword>
<gene>
    <name evidence="2" type="ORF">ETSY2_45360</name>
</gene>
<evidence type="ECO:0000313" key="3">
    <source>
        <dbReference type="Proteomes" id="UP000019140"/>
    </source>
</evidence>
<dbReference type="Proteomes" id="UP000019140">
    <property type="component" value="Unassembled WGS sequence"/>
</dbReference>
<dbReference type="HOGENOM" id="CLU_2435377_0_0_7"/>
<comment type="caution">
    <text evidence="2">The sequence shown here is derived from an EMBL/GenBank/DDBJ whole genome shotgun (WGS) entry which is preliminary data.</text>
</comment>
<dbReference type="AlphaFoldDB" id="W4LG98"/>